<evidence type="ECO:0000313" key="2">
    <source>
        <dbReference type="EMBL" id="CEL59186.1"/>
    </source>
</evidence>
<sequence length="91" mass="10203">MGGSRRKYVLSILHIKRDTAPRAPEAGTLFDRRKPIGRAAVQHFGHALGRAPRKNRKKKIKKWIALVYNGTSSPTNTAQEREKKVGLGDKN</sequence>
<evidence type="ECO:0000313" key="3">
    <source>
        <dbReference type="Proteomes" id="UP000059188"/>
    </source>
</evidence>
<reference evidence="2 3" key="1">
    <citation type="submission" date="2014-11" db="EMBL/GenBank/DDBJ databases">
        <authorList>
            <person name="Wibberg Daniel"/>
        </authorList>
    </citation>
    <scope>NUCLEOTIDE SEQUENCE [LARGE SCALE GENOMIC DNA]</scope>
    <source>
        <strain evidence="2">Rhizoctonia solani AG1-IB 7/3/14</strain>
    </source>
</reference>
<feature type="region of interest" description="Disordered" evidence="1">
    <location>
        <begin position="71"/>
        <end position="91"/>
    </location>
</feature>
<dbReference type="Proteomes" id="UP000059188">
    <property type="component" value="Unassembled WGS sequence"/>
</dbReference>
<dbReference type="EMBL" id="LN679138">
    <property type="protein sequence ID" value="CEL59186.1"/>
    <property type="molecule type" value="Genomic_DNA"/>
</dbReference>
<name>A0A0B7FML9_THACB</name>
<evidence type="ECO:0000256" key="1">
    <source>
        <dbReference type="SAM" id="MobiDB-lite"/>
    </source>
</evidence>
<feature type="compositionally biased region" description="Basic and acidic residues" evidence="1">
    <location>
        <begin position="79"/>
        <end position="91"/>
    </location>
</feature>
<gene>
    <name evidence="2" type="ORF">RSOLAG1IB_09163</name>
</gene>
<keyword evidence="3" id="KW-1185">Reference proteome</keyword>
<proteinExistence type="predicted"/>
<accession>A0A0B7FML9</accession>
<dbReference type="AlphaFoldDB" id="A0A0B7FML9"/>
<organism evidence="2 3">
    <name type="scientific">Thanatephorus cucumeris (strain AG1-IB / isolate 7/3/14)</name>
    <name type="common">Lettuce bottom rot fungus</name>
    <name type="synonym">Rhizoctonia solani</name>
    <dbReference type="NCBI Taxonomy" id="1108050"/>
    <lineage>
        <taxon>Eukaryota</taxon>
        <taxon>Fungi</taxon>
        <taxon>Dikarya</taxon>
        <taxon>Basidiomycota</taxon>
        <taxon>Agaricomycotina</taxon>
        <taxon>Agaricomycetes</taxon>
        <taxon>Cantharellales</taxon>
        <taxon>Ceratobasidiaceae</taxon>
        <taxon>Rhizoctonia</taxon>
        <taxon>Rhizoctonia solani AG-1</taxon>
    </lineage>
</organism>
<protein>
    <submittedName>
        <fullName evidence="2">Uncharacterized protein</fullName>
    </submittedName>
</protein>